<sequence>MFVRLILDNLTNIWMVDGDCRMKKCPFCAEEIQDEAIKCKHCGSMLGKSNAEETPIPASTSNKPSKQNKTNPTAIGCAALILIALIIGVSFCSSNGTKGSSDSRPKQASVQTGDRGYLNVKSYVALTKKDLDLMLDYINAKNDNGLTEMLLSGRIFILEKNTEVNVVDRGFATVKISSSDGAGWVPVEFVSKK</sequence>
<feature type="transmembrane region" description="Helical" evidence="1">
    <location>
        <begin position="73"/>
        <end position="91"/>
    </location>
</feature>
<organism evidence="2 3">
    <name type="scientific">Paenibacillus azoreducens</name>
    <dbReference type="NCBI Taxonomy" id="116718"/>
    <lineage>
        <taxon>Bacteria</taxon>
        <taxon>Bacillati</taxon>
        <taxon>Bacillota</taxon>
        <taxon>Bacilli</taxon>
        <taxon>Bacillales</taxon>
        <taxon>Paenibacillaceae</taxon>
        <taxon>Paenibacillus</taxon>
    </lineage>
</organism>
<evidence type="ECO:0008006" key="4">
    <source>
        <dbReference type="Google" id="ProtNLM"/>
    </source>
</evidence>
<keyword evidence="1" id="KW-0812">Transmembrane</keyword>
<keyword evidence="1" id="KW-1133">Transmembrane helix</keyword>
<dbReference type="AlphaFoldDB" id="A0A920CPM1"/>
<accession>A0A920CPM1</accession>
<protein>
    <recommendedName>
        <fullName evidence="4">Zinc ribbon domain-containing protein</fullName>
    </recommendedName>
</protein>
<keyword evidence="3" id="KW-1185">Reference proteome</keyword>
<gene>
    <name evidence="2" type="ORF">J34TS1_36010</name>
</gene>
<evidence type="ECO:0000256" key="1">
    <source>
        <dbReference type="SAM" id="Phobius"/>
    </source>
</evidence>
<name>A0A920CPM1_9BACL</name>
<dbReference type="RefSeq" id="WP_212979449.1">
    <property type="nucleotide sequence ID" value="NZ_AP025343.1"/>
</dbReference>
<reference evidence="2 3" key="1">
    <citation type="submission" date="2021-03" db="EMBL/GenBank/DDBJ databases">
        <title>Antimicrobial resistance genes in bacteria isolated from Japanese honey, and their potential for conferring macrolide and lincosamide resistance in the American foulbrood pathogen Paenibacillus larvae.</title>
        <authorList>
            <person name="Okamoto M."/>
            <person name="Kumagai M."/>
            <person name="Kanamori H."/>
            <person name="Takamatsu D."/>
        </authorList>
    </citation>
    <scope>NUCLEOTIDE SEQUENCE [LARGE SCALE GENOMIC DNA]</scope>
    <source>
        <strain evidence="2 3">J34TS1</strain>
    </source>
</reference>
<dbReference type="EMBL" id="BORT01000016">
    <property type="protein sequence ID" value="GIO48836.1"/>
    <property type="molecule type" value="Genomic_DNA"/>
</dbReference>
<dbReference type="Proteomes" id="UP000682811">
    <property type="component" value="Unassembled WGS sequence"/>
</dbReference>
<evidence type="ECO:0000313" key="3">
    <source>
        <dbReference type="Proteomes" id="UP000682811"/>
    </source>
</evidence>
<comment type="caution">
    <text evidence="2">The sequence shown here is derived from an EMBL/GenBank/DDBJ whole genome shotgun (WGS) entry which is preliminary data.</text>
</comment>
<keyword evidence="1" id="KW-0472">Membrane</keyword>
<proteinExistence type="predicted"/>
<evidence type="ECO:0000313" key="2">
    <source>
        <dbReference type="EMBL" id="GIO48836.1"/>
    </source>
</evidence>